<gene>
    <name evidence="1" type="ORF">JG688_00007567</name>
</gene>
<dbReference type="EMBL" id="JAENGY010000368">
    <property type="protein sequence ID" value="KAG6964731.1"/>
    <property type="molecule type" value="Genomic_DNA"/>
</dbReference>
<comment type="caution">
    <text evidence="1">The sequence shown here is derived from an EMBL/GenBank/DDBJ whole genome shotgun (WGS) entry which is preliminary data.</text>
</comment>
<evidence type="ECO:0000313" key="1">
    <source>
        <dbReference type="EMBL" id="KAG6964731.1"/>
    </source>
</evidence>
<evidence type="ECO:0000313" key="2">
    <source>
        <dbReference type="Proteomes" id="UP000709295"/>
    </source>
</evidence>
<dbReference type="AlphaFoldDB" id="A0A8J5IY76"/>
<name>A0A8J5IY76_9STRA</name>
<proteinExistence type="predicted"/>
<organism evidence="1 2">
    <name type="scientific">Phytophthora aleatoria</name>
    <dbReference type="NCBI Taxonomy" id="2496075"/>
    <lineage>
        <taxon>Eukaryota</taxon>
        <taxon>Sar</taxon>
        <taxon>Stramenopiles</taxon>
        <taxon>Oomycota</taxon>
        <taxon>Peronosporomycetes</taxon>
        <taxon>Peronosporales</taxon>
        <taxon>Peronosporaceae</taxon>
        <taxon>Phytophthora</taxon>
    </lineage>
</organism>
<protein>
    <submittedName>
        <fullName evidence="1">Uncharacterized protein</fullName>
    </submittedName>
</protein>
<reference evidence="1" key="1">
    <citation type="submission" date="2021-01" db="EMBL/GenBank/DDBJ databases">
        <title>Phytophthora aleatoria, a newly-described species from Pinus radiata is distinct from Phytophthora cactorum isolates based on comparative genomics.</title>
        <authorList>
            <person name="Mcdougal R."/>
            <person name="Panda P."/>
            <person name="Williams N."/>
            <person name="Studholme D.J."/>
        </authorList>
    </citation>
    <scope>NUCLEOTIDE SEQUENCE</scope>
    <source>
        <strain evidence="1">NZFS 4037</strain>
    </source>
</reference>
<sequence>RRQHPDWQHDGDYPHRLEQQRHCGGQYARHQHPIGSTIATTQRHPRRLVLDVIFLGLACPDLNCNLTGTYCSRHLAIRAEYQDDAPFNVADTGGHGLLLNTSRPPAEEQH</sequence>
<feature type="non-terminal residue" evidence="1">
    <location>
        <position position="1"/>
    </location>
</feature>
<keyword evidence="2" id="KW-1185">Reference proteome</keyword>
<dbReference type="Proteomes" id="UP000709295">
    <property type="component" value="Unassembled WGS sequence"/>
</dbReference>
<accession>A0A8J5IY76</accession>